<dbReference type="OrthoDB" id="43580at2759"/>
<accession>A0A8J2WID3</accession>
<reference evidence="6" key="1">
    <citation type="submission" date="2021-11" db="EMBL/GenBank/DDBJ databases">
        <authorList>
            <consortium name="Genoscope - CEA"/>
            <person name="William W."/>
        </authorList>
    </citation>
    <scope>NUCLEOTIDE SEQUENCE</scope>
</reference>
<dbReference type="InterPro" id="IPR004447">
    <property type="entry name" value="Peptidase_S41A"/>
</dbReference>
<proteinExistence type="inferred from homology"/>
<dbReference type="EMBL" id="CAKKNE010000002">
    <property type="protein sequence ID" value="CAH0369765.1"/>
    <property type="molecule type" value="Genomic_DNA"/>
</dbReference>
<dbReference type="Pfam" id="PF03572">
    <property type="entry name" value="Peptidase_S41"/>
    <property type="match status" value="1"/>
</dbReference>
<keyword evidence="3" id="KW-0378">Hydrolase</keyword>
<sequence>MRRLVAAAMLLGSAALAPHKHKALRPAHAEPLLRRALGTAAVALALIMPSTAQAKEFTDAQRFAAEAWRATDKLYYERTFGGADWFRARSDLIQQATDAESARGAVDSLLRKLGDPYTRYVEPEKYEALVSATLGDAAVVAGAGVQVVDGDNGKVVVVDVEPGAPADKAGLRAGDEIQQVGSSKVQDAASTAQKLRGEEGSLVKVAYVRDGKDNQADISRAVVPLSTVRRDQSTIRIKAFQLDTAAKVKENVDKVSGPLILDLRGNPGGSLEGGVETARLFLPKGAKITTVTAANGQPFAYDAVEDGAFSGRKLTVLVNKQTASAAEVLTAALQDNKAASVVGTDSRTYGKGVIQTVQPLGDPPGAEGAVAVTVARYATPSGGDLNGKGVAPDRVVACGVAERASSCAGR</sequence>
<keyword evidence="2" id="KW-0645">Protease</keyword>
<evidence type="ECO:0000259" key="5">
    <source>
        <dbReference type="PROSITE" id="PS50106"/>
    </source>
</evidence>
<dbReference type="GO" id="GO:0008236">
    <property type="term" value="F:serine-type peptidase activity"/>
    <property type="evidence" value="ECO:0007669"/>
    <property type="project" value="UniProtKB-KW"/>
</dbReference>
<dbReference type="PROSITE" id="PS50106">
    <property type="entry name" value="PDZ"/>
    <property type="match status" value="1"/>
</dbReference>
<dbReference type="SMART" id="SM00228">
    <property type="entry name" value="PDZ"/>
    <property type="match status" value="1"/>
</dbReference>
<dbReference type="SUPFAM" id="SSF52096">
    <property type="entry name" value="ClpP/crotonase"/>
    <property type="match status" value="1"/>
</dbReference>
<dbReference type="InterPro" id="IPR005151">
    <property type="entry name" value="Tail-specific_protease"/>
</dbReference>
<dbReference type="InterPro" id="IPR029045">
    <property type="entry name" value="ClpP/crotonase-like_dom_sf"/>
</dbReference>
<keyword evidence="4" id="KW-0720">Serine protease</keyword>
<dbReference type="GO" id="GO:0006508">
    <property type="term" value="P:proteolysis"/>
    <property type="evidence" value="ECO:0007669"/>
    <property type="project" value="UniProtKB-KW"/>
</dbReference>
<dbReference type="AlphaFoldDB" id="A0A8J2WID3"/>
<evidence type="ECO:0000313" key="6">
    <source>
        <dbReference type="EMBL" id="CAH0369765.1"/>
    </source>
</evidence>
<dbReference type="SMART" id="SM00245">
    <property type="entry name" value="TSPc"/>
    <property type="match status" value="1"/>
</dbReference>
<dbReference type="PANTHER" id="PTHR32060:SF22">
    <property type="entry name" value="CARBOXYL-TERMINAL-PROCESSING PEPTIDASE 3, CHLOROPLASTIC"/>
    <property type="match status" value="1"/>
</dbReference>
<gene>
    <name evidence="6" type="ORF">PECAL_2P29020</name>
</gene>
<dbReference type="InterPro" id="IPR001478">
    <property type="entry name" value="PDZ"/>
</dbReference>
<dbReference type="GO" id="GO:0004175">
    <property type="term" value="F:endopeptidase activity"/>
    <property type="evidence" value="ECO:0007669"/>
    <property type="project" value="TreeGrafter"/>
</dbReference>
<dbReference type="PANTHER" id="PTHR32060">
    <property type="entry name" value="TAIL-SPECIFIC PROTEASE"/>
    <property type="match status" value="1"/>
</dbReference>
<dbReference type="Proteomes" id="UP000789595">
    <property type="component" value="Unassembled WGS sequence"/>
</dbReference>
<comment type="similarity">
    <text evidence="1">Belongs to the peptidase S41A family.</text>
</comment>
<dbReference type="Gene3D" id="2.30.42.10">
    <property type="match status" value="1"/>
</dbReference>
<keyword evidence="7" id="KW-1185">Reference proteome</keyword>
<dbReference type="Gene3D" id="3.30.750.44">
    <property type="match status" value="1"/>
</dbReference>
<dbReference type="CDD" id="cd07560">
    <property type="entry name" value="Peptidase_S41_CPP"/>
    <property type="match status" value="1"/>
</dbReference>
<comment type="caution">
    <text evidence="6">The sequence shown here is derived from an EMBL/GenBank/DDBJ whole genome shotgun (WGS) entry which is preliminary data.</text>
</comment>
<evidence type="ECO:0000313" key="7">
    <source>
        <dbReference type="Proteomes" id="UP000789595"/>
    </source>
</evidence>
<dbReference type="Pfam" id="PF13180">
    <property type="entry name" value="PDZ_2"/>
    <property type="match status" value="1"/>
</dbReference>
<protein>
    <recommendedName>
        <fullName evidence="5">PDZ domain-containing protein</fullName>
    </recommendedName>
</protein>
<dbReference type="InterPro" id="IPR036034">
    <property type="entry name" value="PDZ_sf"/>
</dbReference>
<evidence type="ECO:0000256" key="2">
    <source>
        <dbReference type="ARBA" id="ARBA00022670"/>
    </source>
</evidence>
<name>A0A8J2WID3_9STRA</name>
<dbReference type="SUPFAM" id="SSF50156">
    <property type="entry name" value="PDZ domain-like"/>
    <property type="match status" value="1"/>
</dbReference>
<feature type="domain" description="PDZ" evidence="5">
    <location>
        <begin position="129"/>
        <end position="187"/>
    </location>
</feature>
<evidence type="ECO:0000256" key="4">
    <source>
        <dbReference type="ARBA" id="ARBA00022825"/>
    </source>
</evidence>
<dbReference type="Gene3D" id="3.90.226.10">
    <property type="entry name" value="2-enoyl-CoA Hydratase, Chain A, domain 1"/>
    <property type="match status" value="1"/>
</dbReference>
<organism evidence="6 7">
    <name type="scientific">Pelagomonas calceolata</name>
    <dbReference type="NCBI Taxonomy" id="35677"/>
    <lineage>
        <taxon>Eukaryota</taxon>
        <taxon>Sar</taxon>
        <taxon>Stramenopiles</taxon>
        <taxon>Ochrophyta</taxon>
        <taxon>Pelagophyceae</taxon>
        <taxon>Pelagomonadales</taxon>
        <taxon>Pelagomonadaceae</taxon>
        <taxon>Pelagomonas</taxon>
    </lineage>
</organism>
<evidence type="ECO:0000256" key="3">
    <source>
        <dbReference type="ARBA" id="ARBA00022801"/>
    </source>
</evidence>
<evidence type="ECO:0000256" key="1">
    <source>
        <dbReference type="ARBA" id="ARBA00009179"/>
    </source>
</evidence>